<reference evidence="3" key="2">
    <citation type="submission" date="2023-08" db="EMBL/GenBank/DDBJ databases">
        <title>Identification and characterization of horizontal gene transfer across gut microbiota members of farm animals based on homology search.</title>
        <authorList>
            <person name="Schwarzerova J."/>
            <person name="Nykrynova M."/>
            <person name="Jureckova K."/>
            <person name="Cejkova D."/>
            <person name="Rychlik I."/>
        </authorList>
    </citation>
    <scope>NUCLEOTIDE SEQUENCE</scope>
    <source>
        <strain evidence="3">ET15</strain>
        <strain evidence="2">ET37</strain>
    </source>
</reference>
<evidence type="ECO:0000256" key="1">
    <source>
        <dbReference type="SAM" id="SignalP"/>
    </source>
</evidence>
<dbReference type="AlphaFoldDB" id="A0AAW7JPX0"/>
<dbReference type="PROSITE" id="PS51257">
    <property type="entry name" value="PROKAR_LIPOPROTEIN"/>
    <property type="match status" value="1"/>
</dbReference>
<dbReference type="EMBL" id="JAUEIE010000003">
    <property type="protein sequence ID" value="MDN0022341.1"/>
    <property type="molecule type" value="Genomic_DNA"/>
</dbReference>
<evidence type="ECO:0000313" key="2">
    <source>
        <dbReference type="EMBL" id="MDN0022341.1"/>
    </source>
</evidence>
<evidence type="ECO:0000313" key="4">
    <source>
        <dbReference type="Proteomes" id="UP001167831"/>
    </source>
</evidence>
<evidence type="ECO:0000313" key="5">
    <source>
        <dbReference type="Proteomes" id="UP001168478"/>
    </source>
</evidence>
<gene>
    <name evidence="2" type="ORF">QVN81_04775</name>
    <name evidence="3" type="ORF">QVN84_05310</name>
</gene>
<evidence type="ECO:0008006" key="6">
    <source>
        <dbReference type="Google" id="ProtNLM"/>
    </source>
</evidence>
<keyword evidence="4" id="KW-1185">Reference proteome</keyword>
<dbReference type="EMBL" id="JAUEIF010000003">
    <property type="protein sequence ID" value="MDN0024940.1"/>
    <property type="molecule type" value="Genomic_DNA"/>
</dbReference>
<evidence type="ECO:0000313" key="3">
    <source>
        <dbReference type="EMBL" id="MDN0024940.1"/>
    </source>
</evidence>
<organism evidence="3 5">
    <name type="scientific">Leyella lascolaii</name>
    <dbReference type="NCBI Taxonomy" id="1776379"/>
    <lineage>
        <taxon>Bacteria</taxon>
        <taxon>Pseudomonadati</taxon>
        <taxon>Bacteroidota</taxon>
        <taxon>Bacteroidia</taxon>
        <taxon>Bacteroidales</taxon>
        <taxon>Prevotellaceae</taxon>
        <taxon>Leyella</taxon>
    </lineage>
</organism>
<feature type="signal peptide" evidence="1">
    <location>
        <begin position="1"/>
        <end position="21"/>
    </location>
</feature>
<keyword evidence="1" id="KW-0732">Signal</keyword>
<comment type="caution">
    <text evidence="3">The sequence shown here is derived from an EMBL/GenBank/DDBJ whole genome shotgun (WGS) entry which is preliminary data.</text>
</comment>
<name>A0AAW7JPX0_9BACT</name>
<proteinExistence type="predicted"/>
<protein>
    <recommendedName>
        <fullName evidence="6">Lipoprotein</fullName>
    </recommendedName>
</protein>
<dbReference type="Proteomes" id="UP001167831">
    <property type="component" value="Unassembled WGS sequence"/>
</dbReference>
<reference evidence="3" key="1">
    <citation type="submission" date="2023-06" db="EMBL/GenBank/DDBJ databases">
        <authorList>
            <person name="Zeman M."/>
            <person name="Kubasova T."/>
            <person name="Jahodarova E."/>
            <person name="Nykrynova M."/>
            <person name="Rychlik I."/>
        </authorList>
    </citation>
    <scope>NUCLEOTIDE SEQUENCE</scope>
    <source>
        <strain evidence="3">ET15</strain>
        <strain evidence="2">ET37</strain>
    </source>
</reference>
<feature type="chain" id="PRO_5043891337" description="Lipoprotein" evidence="1">
    <location>
        <begin position="22"/>
        <end position="311"/>
    </location>
</feature>
<sequence length="311" mass="33666">MRYLYIFLSLVLCACASGCMSGLSGKWKGLTHSSGYEADTVLRDSLKPSRQPYEGFVWDEVSGAGLRVLAQRNGSMRVMADPSLPGMVLVRDGSASPVRLIQVFDIGGGGIGVLTDTLRARGELPAGETCRFRKIDSYRAGVSRYILVPHGDYAAHVDSISALGPVPSTCGGWGVGNSGMRYFETYDSSPSKAVFVEIGQEMPLFDEKSITLADTESDAMSRDVLYTLEGVLRMGHEVRSFVPSGSDKEYWVVDKTGKLGGMYDRATGGKKNGSPVRAVLKLEYGGRRGDGFAEQYDGVWLVREVVRVASV</sequence>
<dbReference type="Proteomes" id="UP001168478">
    <property type="component" value="Unassembled WGS sequence"/>
</dbReference>
<accession>A0AAW7JPX0</accession>
<dbReference type="RefSeq" id="WP_289836512.1">
    <property type="nucleotide sequence ID" value="NZ_JAUEIF010000003.1"/>
</dbReference>